<feature type="domain" description="Acyl-CoA oxidase/dehydrogenase middle" evidence="7">
    <location>
        <begin position="134"/>
        <end position="227"/>
    </location>
</feature>
<dbReference type="PANTHER" id="PTHR43884">
    <property type="entry name" value="ACYL-COA DEHYDROGENASE"/>
    <property type="match status" value="1"/>
</dbReference>
<proteinExistence type="inferred from homology"/>
<evidence type="ECO:0000259" key="6">
    <source>
        <dbReference type="Pfam" id="PF00441"/>
    </source>
</evidence>
<dbReference type="SUPFAM" id="SSF56645">
    <property type="entry name" value="Acyl-CoA dehydrogenase NM domain-like"/>
    <property type="match status" value="1"/>
</dbReference>
<dbReference type="InterPro" id="IPR009075">
    <property type="entry name" value="AcylCo_DH/oxidase_C"/>
</dbReference>
<gene>
    <name evidence="9" type="ORF">DES41_106174</name>
</gene>
<feature type="domain" description="Acyl-CoA dehydrogenase/oxidase C-terminal" evidence="6">
    <location>
        <begin position="248"/>
        <end position="390"/>
    </location>
</feature>
<sequence length="395" mass="42376">MDFSITADQAAQIERLRVLGREHMRPAGWRADRAGAPLPPDDAFFTRMLAEGFGRTRWRPHGSAASAAAAPNKAASAVTQVLLAEEGAYWDRGIGVALPGPGLGEPAILSMGTPEQQQRFLAPFVDPAKPIWGAFAMTEPSGGSDVANIKTRARRDGDDWVLDGAKSFSGNSGRAQWIVVFATIDPALGRAGHRAFVVERGTPGLTDFRIEKKMGLKAYESTSFFLTGCRVPHANLLGGEAYYQQRSGGFKGAMNTFNAGRPAIAGMAVGIGRAALDEAVQVMQAQGLWSDQRLRDRLERHRRKLKGALLLALKAAWLADQRQPNMLEASAAKAMAPPAAFDATAFAMEVLGLAGGAGEHLIEKLFRDVKALDIVEGTGQIQRVVMSRHLVGLPN</sequence>
<keyword evidence="5" id="KW-0560">Oxidoreductase</keyword>
<accession>A0A368XMU8</accession>
<evidence type="ECO:0000313" key="9">
    <source>
        <dbReference type="EMBL" id="RCW69303.1"/>
    </source>
</evidence>
<dbReference type="Pfam" id="PF02771">
    <property type="entry name" value="Acyl-CoA_dh_N"/>
    <property type="match status" value="1"/>
</dbReference>
<dbReference type="InterPro" id="IPR009100">
    <property type="entry name" value="AcylCoA_DH/oxidase_NM_dom_sf"/>
</dbReference>
<dbReference type="Pfam" id="PF00441">
    <property type="entry name" value="Acyl-CoA_dh_1"/>
    <property type="match status" value="1"/>
</dbReference>
<evidence type="ECO:0000259" key="8">
    <source>
        <dbReference type="Pfam" id="PF02771"/>
    </source>
</evidence>
<dbReference type="Gene3D" id="1.20.140.10">
    <property type="entry name" value="Butyryl-CoA Dehydrogenase, subunit A, domain 3"/>
    <property type="match status" value="1"/>
</dbReference>
<comment type="similarity">
    <text evidence="2">Belongs to the acyl-CoA dehydrogenase family.</text>
</comment>
<dbReference type="InterPro" id="IPR036250">
    <property type="entry name" value="AcylCo_DH-like_C"/>
</dbReference>
<comment type="caution">
    <text evidence="9">The sequence shown here is derived from an EMBL/GenBank/DDBJ whole genome shotgun (WGS) entry which is preliminary data.</text>
</comment>
<dbReference type="GO" id="GO:0050660">
    <property type="term" value="F:flavin adenine dinucleotide binding"/>
    <property type="evidence" value="ECO:0007669"/>
    <property type="project" value="InterPro"/>
</dbReference>
<reference evidence="9 10" key="1">
    <citation type="submission" date="2018-07" db="EMBL/GenBank/DDBJ databases">
        <title>Genomic Encyclopedia of Type Strains, Phase IV (KMG-IV): sequencing the most valuable type-strain genomes for metagenomic binning, comparative biology and taxonomic classification.</title>
        <authorList>
            <person name="Goeker M."/>
        </authorList>
    </citation>
    <scope>NUCLEOTIDE SEQUENCE [LARGE SCALE GENOMIC DNA]</scope>
    <source>
        <strain evidence="9 10">DSM 21634</strain>
    </source>
</reference>
<dbReference type="AlphaFoldDB" id="A0A368XMU8"/>
<evidence type="ECO:0000313" key="10">
    <source>
        <dbReference type="Proteomes" id="UP000252884"/>
    </source>
</evidence>
<dbReference type="FunFam" id="2.40.110.10:FF:000002">
    <property type="entry name" value="Acyl-CoA dehydrogenase fadE12"/>
    <property type="match status" value="1"/>
</dbReference>
<dbReference type="EMBL" id="QPJK01000006">
    <property type="protein sequence ID" value="RCW69303.1"/>
    <property type="molecule type" value="Genomic_DNA"/>
</dbReference>
<evidence type="ECO:0000256" key="5">
    <source>
        <dbReference type="ARBA" id="ARBA00023002"/>
    </source>
</evidence>
<dbReference type="InterPro" id="IPR013786">
    <property type="entry name" value="AcylCoA_DH/ox_N"/>
</dbReference>
<dbReference type="InterPro" id="IPR046373">
    <property type="entry name" value="Acyl-CoA_Oxase/DH_mid-dom_sf"/>
</dbReference>
<dbReference type="OrthoDB" id="142556at2"/>
<dbReference type="InterPro" id="IPR006091">
    <property type="entry name" value="Acyl-CoA_Oxase/DH_mid-dom"/>
</dbReference>
<protein>
    <submittedName>
        <fullName evidence="9">Acyl-CoA dehydrogenase</fullName>
    </submittedName>
</protein>
<keyword evidence="4" id="KW-0274">FAD</keyword>
<evidence type="ECO:0000259" key="7">
    <source>
        <dbReference type="Pfam" id="PF02770"/>
    </source>
</evidence>
<feature type="domain" description="Acyl-CoA dehydrogenase/oxidase N-terminal" evidence="8">
    <location>
        <begin position="9"/>
        <end position="125"/>
    </location>
</feature>
<evidence type="ECO:0000256" key="3">
    <source>
        <dbReference type="ARBA" id="ARBA00022630"/>
    </source>
</evidence>
<dbReference type="Gene3D" id="2.40.110.10">
    <property type="entry name" value="Butyryl-CoA Dehydrogenase, subunit A, domain 2"/>
    <property type="match status" value="1"/>
</dbReference>
<name>A0A368XMU8_9BURK</name>
<keyword evidence="3" id="KW-0285">Flavoprotein</keyword>
<evidence type="ECO:0000256" key="4">
    <source>
        <dbReference type="ARBA" id="ARBA00022827"/>
    </source>
</evidence>
<organism evidence="9 10">
    <name type="scientific">Pseudorhodoferax soli</name>
    <dbReference type="NCBI Taxonomy" id="545864"/>
    <lineage>
        <taxon>Bacteria</taxon>
        <taxon>Pseudomonadati</taxon>
        <taxon>Pseudomonadota</taxon>
        <taxon>Betaproteobacteria</taxon>
        <taxon>Burkholderiales</taxon>
        <taxon>Comamonadaceae</taxon>
    </lineage>
</organism>
<evidence type="ECO:0000256" key="2">
    <source>
        <dbReference type="ARBA" id="ARBA00009347"/>
    </source>
</evidence>
<dbReference type="SUPFAM" id="SSF47203">
    <property type="entry name" value="Acyl-CoA dehydrogenase C-terminal domain-like"/>
    <property type="match status" value="1"/>
</dbReference>
<dbReference type="InterPro" id="IPR037069">
    <property type="entry name" value="AcylCoA_DH/ox_N_sf"/>
</dbReference>
<dbReference type="Pfam" id="PF02770">
    <property type="entry name" value="Acyl-CoA_dh_M"/>
    <property type="match status" value="1"/>
</dbReference>
<dbReference type="Proteomes" id="UP000252884">
    <property type="component" value="Unassembled WGS sequence"/>
</dbReference>
<dbReference type="Gene3D" id="1.10.540.10">
    <property type="entry name" value="Acyl-CoA dehydrogenase/oxidase, N-terminal domain"/>
    <property type="match status" value="1"/>
</dbReference>
<comment type="cofactor">
    <cofactor evidence="1">
        <name>FAD</name>
        <dbReference type="ChEBI" id="CHEBI:57692"/>
    </cofactor>
</comment>
<dbReference type="PANTHER" id="PTHR43884:SF12">
    <property type="entry name" value="ISOVALERYL-COA DEHYDROGENASE, MITOCHONDRIAL-RELATED"/>
    <property type="match status" value="1"/>
</dbReference>
<dbReference type="GO" id="GO:0003995">
    <property type="term" value="F:acyl-CoA dehydrogenase activity"/>
    <property type="evidence" value="ECO:0007669"/>
    <property type="project" value="TreeGrafter"/>
</dbReference>
<dbReference type="RefSeq" id="WP_114469718.1">
    <property type="nucleotide sequence ID" value="NZ_QPJK01000006.1"/>
</dbReference>
<keyword evidence="10" id="KW-1185">Reference proteome</keyword>
<evidence type="ECO:0000256" key="1">
    <source>
        <dbReference type="ARBA" id="ARBA00001974"/>
    </source>
</evidence>